<sequence length="88" mass="10424">MLATNFNLDLNSNSPFDKFLNIKNNLKKGKLNDDWMYWFHGSHCNFENTKTKQYLHVSIISGKNYGAIDYFYLYNFLLLLTFSIIIKT</sequence>
<dbReference type="EMBL" id="JBHSQB010000003">
    <property type="protein sequence ID" value="MFC6095142.1"/>
    <property type="molecule type" value="Genomic_DNA"/>
</dbReference>
<feature type="transmembrane region" description="Helical" evidence="1">
    <location>
        <begin position="70"/>
        <end position="86"/>
    </location>
</feature>
<reference evidence="4" key="1">
    <citation type="journal article" date="2019" name="Int. J. Syst. Evol. Microbiol.">
        <title>The Global Catalogue of Microorganisms (GCM) 10K type strain sequencing project: providing services to taxonomists for standard genome sequencing and annotation.</title>
        <authorList>
            <consortium name="The Broad Institute Genomics Platform"/>
            <consortium name="The Broad Institute Genome Sequencing Center for Infectious Disease"/>
            <person name="Wu L."/>
            <person name="Ma J."/>
        </authorList>
    </citation>
    <scope>NUCLEOTIDE SEQUENCE [LARGE SCALE GENOMIC DNA]</scope>
    <source>
        <strain evidence="4">CCUG 49679</strain>
    </source>
</reference>
<proteinExistence type="predicted"/>
<keyword evidence="1" id="KW-1133">Transmembrane helix</keyword>
<gene>
    <name evidence="3" type="ORF">ACFPVY_00655</name>
</gene>
<keyword evidence="4" id="KW-1185">Reference proteome</keyword>
<dbReference type="Proteomes" id="UP001596287">
    <property type="component" value="Unassembled WGS sequence"/>
</dbReference>
<evidence type="ECO:0000313" key="3">
    <source>
        <dbReference type="EMBL" id="MFC6095142.1"/>
    </source>
</evidence>
<keyword evidence="1" id="KW-0472">Membrane</keyword>
<keyword evidence="1" id="KW-0812">Transmembrane</keyword>
<dbReference type="Pfam" id="PF21837">
    <property type="entry name" value="DUF6896"/>
    <property type="match status" value="1"/>
</dbReference>
<protein>
    <submittedName>
        <fullName evidence="3">DUF6896 domain-containing protein</fullName>
    </submittedName>
</protein>
<accession>A0ABW1PJN3</accession>
<evidence type="ECO:0000256" key="1">
    <source>
        <dbReference type="SAM" id="Phobius"/>
    </source>
</evidence>
<organism evidence="3 4">
    <name type="scientific">Flavobacterium qiangtangense</name>
    <dbReference type="NCBI Taxonomy" id="1442595"/>
    <lineage>
        <taxon>Bacteria</taxon>
        <taxon>Pseudomonadati</taxon>
        <taxon>Bacteroidota</taxon>
        <taxon>Flavobacteriia</taxon>
        <taxon>Flavobacteriales</taxon>
        <taxon>Flavobacteriaceae</taxon>
        <taxon>Flavobacterium</taxon>
    </lineage>
</organism>
<comment type="caution">
    <text evidence="3">The sequence shown here is derived from an EMBL/GenBank/DDBJ whole genome shotgun (WGS) entry which is preliminary data.</text>
</comment>
<dbReference type="InterPro" id="IPR054191">
    <property type="entry name" value="DUF6896"/>
</dbReference>
<dbReference type="RefSeq" id="WP_379790254.1">
    <property type="nucleotide sequence ID" value="NZ_JBHSQB010000003.1"/>
</dbReference>
<name>A0ABW1PJN3_9FLAO</name>
<evidence type="ECO:0000259" key="2">
    <source>
        <dbReference type="Pfam" id="PF21837"/>
    </source>
</evidence>
<evidence type="ECO:0000313" key="4">
    <source>
        <dbReference type="Proteomes" id="UP001596287"/>
    </source>
</evidence>
<feature type="domain" description="DUF6896" evidence="2">
    <location>
        <begin position="7"/>
        <end position="77"/>
    </location>
</feature>